<dbReference type="SUPFAM" id="SSF55729">
    <property type="entry name" value="Acyl-CoA N-acyltransferases (Nat)"/>
    <property type="match status" value="1"/>
</dbReference>
<gene>
    <name evidence="1" type="ORF">XD73_0203</name>
</gene>
<dbReference type="PANTHER" id="PTHR41368:SF1">
    <property type="entry name" value="PROTEIN YGHO"/>
    <property type="match status" value="1"/>
</dbReference>
<reference evidence="1 2" key="1">
    <citation type="journal article" date="2015" name="MBio">
        <title>Genome-Resolved Metagenomic Analysis Reveals Roles for Candidate Phyla and Other Microbial Community Members in Biogeochemical Transformations in Oil Reservoirs.</title>
        <authorList>
            <person name="Hu P."/>
            <person name="Tom L."/>
            <person name="Singh A."/>
            <person name="Thomas B.C."/>
            <person name="Baker B.J."/>
            <person name="Piceno Y.M."/>
            <person name="Andersen G.L."/>
            <person name="Banfield J.F."/>
        </authorList>
    </citation>
    <scope>NUCLEOTIDE SEQUENCE [LARGE SCALE GENOMIC DNA]</scope>
    <source>
        <strain evidence="1">46_16</strain>
    </source>
</reference>
<evidence type="ECO:0000313" key="2">
    <source>
        <dbReference type="Proteomes" id="UP000064249"/>
    </source>
</evidence>
<dbReference type="AlphaFoldDB" id="A0A101FYK8"/>
<dbReference type="EMBL" id="LGFU01000004">
    <property type="protein sequence ID" value="KUK46882.1"/>
    <property type="molecule type" value="Genomic_DNA"/>
</dbReference>
<evidence type="ECO:0000313" key="1">
    <source>
        <dbReference type="EMBL" id="KUK46882.1"/>
    </source>
</evidence>
<organism evidence="1 2">
    <name type="scientific">Anaerolinea thermophila</name>
    <dbReference type="NCBI Taxonomy" id="167964"/>
    <lineage>
        <taxon>Bacteria</taxon>
        <taxon>Bacillati</taxon>
        <taxon>Chloroflexota</taxon>
        <taxon>Anaerolineae</taxon>
        <taxon>Anaerolineales</taxon>
        <taxon>Anaerolineaceae</taxon>
        <taxon>Anaerolinea</taxon>
    </lineage>
</organism>
<name>A0A101FYK8_9CHLR</name>
<comment type="caution">
    <text evidence="1">The sequence shown here is derived from an EMBL/GenBank/DDBJ whole genome shotgun (WGS) entry which is preliminary data.</text>
</comment>
<evidence type="ECO:0008006" key="3">
    <source>
        <dbReference type="Google" id="ProtNLM"/>
    </source>
</evidence>
<dbReference type="InterPro" id="IPR039968">
    <property type="entry name" value="BcerS-like"/>
</dbReference>
<dbReference type="InterPro" id="IPR016181">
    <property type="entry name" value="Acyl_CoA_acyltransferase"/>
</dbReference>
<sequence length="375" mass="43399">MLTIHKIDTSVKKEVNDFVKFPFGLYEDVPQWVPPIKSGIRDTLDRNKHPYYEHSDADFFLAKDGKDIVGRIAVLENKEYNKYHDKKQASFYFYESIDDQKVADKLFETAYDWSHARGLNYFLGPKGFSPFDGYGFVVEGFEYRQMMTMMNYNKPNYPAFMEHQGFTKVLDWVSCYADLTQFTMPEKIRTVADKVRKQGKFKVHKLSSKAELKRYVPLIGQAYNKTFVNNWEYYPLTQKEVDWALQDLTLVALPDLIKIITYNDEIVGFLLAFPDISAAIQRHQGSLTPLSIVDILRELKKSEWIDFNGVGVLPEYQGSGGNALLFDEIEKTAKSHNFIHGELTNIAESAVQMRKDLENLGVKPYKNHRIFGKSI</sequence>
<dbReference type="PANTHER" id="PTHR41368">
    <property type="entry name" value="PROTEIN YGHO"/>
    <property type="match status" value="1"/>
</dbReference>
<protein>
    <recommendedName>
        <fullName evidence="3">N-acetyltransferase domain-containing protein</fullName>
    </recommendedName>
</protein>
<accession>A0A101FYK8</accession>
<proteinExistence type="predicted"/>
<dbReference type="Gene3D" id="3.40.630.30">
    <property type="match status" value="1"/>
</dbReference>
<dbReference type="Proteomes" id="UP000064249">
    <property type="component" value="Unassembled WGS sequence"/>
</dbReference>